<name>A0A6X8RUD4_SALET</name>
<keyword evidence="1" id="KW-0472">Membrane</keyword>
<keyword evidence="1" id="KW-1133">Transmembrane helix</keyword>
<evidence type="ECO:0000256" key="1">
    <source>
        <dbReference type="SAM" id="Phobius"/>
    </source>
</evidence>
<feature type="transmembrane region" description="Helical" evidence="1">
    <location>
        <begin position="12"/>
        <end position="33"/>
    </location>
</feature>
<reference evidence="2" key="1">
    <citation type="journal article" date="2018" name="Genome Biol.">
        <title>SKESA: strategic k-mer extension for scrupulous assemblies.</title>
        <authorList>
            <person name="Souvorov A."/>
            <person name="Agarwala R."/>
            <person name="Lipman D.J."/>
        </authorList>
    </citation>
    <scope>NUCLEOTIDE SEQUENCE</scope>
    <source>
        <strain evidence="2">Salmonella enterica</strain>
    </source>
</reference>
<dbReference type="EMBL" id="DAAFZQ010000022">
    <property type="protein sequence ID" value="HAB2182876.1"/>
    <property type="molecule type" value="Genomic_DNA"/>
</dbReference>
<reference evidence="2" key="2">
    <citation type="submission" date="2019-10" db="EMBL/GenBank/DDBJ databases">
        <authorList>
            <consortium name="NCBI Pathogen Detection Project"/>
        </authorList>
    </citation>
    <scope>NUCLEOTIDE SEQUENCE</scope>
    <source>
        <strain evidence="2">Salmonella enterica</strain>
    </source>
</reference>
<evidence type="ECO:0000313" key="2">
    <source>
        <dbReference type="EMBL" id="HAB2182876.1"/>
    </source>
</evidence>
<feature type="transmembrane region" description="Helical" evidence="1">
    <location>
        <begin position="45"/>
        <end position="67"/>
    </location>
</feature>
<comment type="caution">
    <text evidence="2">The sequence shown here is derived from an EMBL/GenBank/DDBJ whole genome shotgun (WGS) entry which is preliminary data.</text>
</comment>
<organism evidence="2">
    <name type="scientific">Salmonella enterica subsp. enterica serovar Give</name>
    <dbReference type="NCBI Taxonomy" id="46626"/>
    <lineage>
        <taxon>Bacteria</taxon>
        <taxon>Pseudomonadati</taxon>
        <taxon>Pseudomonadota</taxon>
        <taxon>Gammaproteobacteria</taxon>
        <taxon>Enterobacterales</taxon>
        <taxon>Enterobacteriaceae</taxon>
        <taxon>Salmonella</taxon>
    </lineage>
</organism>
<keyword evidence="1" id="KW-0812">Transmembrane</keyword>
<sequence length="94" mass="10536">MTLINIRRGVERLAFVVAAICILIGVLILLNSISDGYWSDAKIGLYFSLYSSIILIYGSQVFLWVLYGFAGQEFKFKINPLCLLNITTSNHNST</sequence>
<dbReference type="AlphaFoldDB" id="A0A6X8RUD4"/>
<gene>
    <name evidence="2" type="ORF">GB201_21650</name>
</gene>
<proteinExistence type="predicted"/>
<protein>
    <submittedName>
        <fullName evidence="2">Uncharacterized protein</fullName>
    </submittedName>
</protein>
<accession>A0A6X8RUD4</accession>